<dbReference type="InterPro" id="IPR001509">
    <property type="entry name" value="Epimerase_deHydtase"/>
</dbReference>
<evidence type="ECO:0000256" key="2">
    <source>
        <dbReference type="ARBA" id="ARBA00023277"/>
    </source>
</evidence>
<evidence type="ECO:0000256" key="1">
    <source>
        <dbReference type="ARBA" id="ARBA00022857"/>
    </source>
</evidence>
<dbReference type="Gene3D" id="3.40.50.720">
    <property type="entry name" value="NAD(P)-binding Rossmann-like Domain"/>
    <property type="match status" value="1"/>
</dbReference>
<comment type="caution">
    <text evidence="4">The sequence shown here is derived from an EMBL/GenBank/DDBJ whole genome shotgun (WGS) entry which is preliminary data.</text>
</comment>
<dbReference type="PANTHER" id="PTHR43103">
    <property type="entry name" value="NUCLEOSIDE-DIPHOSPHATE-SUGAR EPIMERASE"/>
    <property type="match status" value="1"/>
</dbReference>
<sequence length="317" mass="33422">MRIIVTGAGGFVGRALVSRLADLNSEHRIVAIDNAAEGIPSLPNVIAIAGDLRDVGILKEAFVDGCDAVVHLATMPGGAAEQNPDTAWQVNVEATMMLAEIAASGGASPRFVFASSIAALGKNLPSIVDDNTALAPSMLYGAHKAMMEQWLATLTRRGVLDAISLRLSGVVARPKGPSGMKSAFMSDVFHALINGERFVMPVSQHATCWLSSLDSAVSNFVHALPLELECAPPVRAVTLPALHVTIGNLVAEIATQTGQPKELISYAPEAELDASFGRYPPLHADAARALQFGDDLSLTTLVRRTLSSIMPAWTPQL</sequence>
<dbReference type="Gene3D" id="3.90.25.10">
    <property type="entry name" value="UDP-galactose 4-epimerase, domain 1"/>
    <property type="match status" value="1"/>
</dbReference>
<dbReference type="OrthoDB" id="9801056at2"/>
<dbReference type="SUPFAM" id="SSF51735">
    <property type="entry name" value="NAD(P)-binding Rossmann-fold domains"/>
    <property type="match status" value="1"/>
</dbReference>
<accession>A0A395JHA7</accession>
<keyword evidence="5" id="KW-1185">Reference proteome</keyword>
<dbReference type="RefSeq" id="WP_113955893.1">
    <property type="nucleotide sequence ID" value="NZ_QNRT01000009.1"/>
</dbReference>
<reference evidence="4 5" key="1">
    <citation type="submission" date="2018-06" db="EMBL/GenBank/DDBJ databases">
        <title>Genomic Encyclopedia of Type Strains, Phase IV (KMG-IV): sequencing the most valuable type-strain genomes for metagenomic binning, comparative biology and taxonomic classification.</title>
        <authorList>
            <person name="Goeker M."/>
        </authorList>
    </citation>
    <scope>NUCLEOTIDE SEQUENCE [LARGE SCALE GENOMIC DNA]</scope>
    <source>
        <strain evidence="4 5">DSM 24032</strain>
    </source>
</reference>
<dbReference type="InParanoid" id="A0A395JHA7"/>
<protein>
    <submittedName>
        <fullName evidence="4">Nucleoside-diphosphate-sugar epimerase</fullName>
    </submittedName>
</protein>
<keyword evidence="1" id="KW-0521">NADP</keyword>
<dbReference type="InterPro" id="IPR036291">
    <property type="entry name" value="NAD(P)-bd_dom_sf"/>
</dbReference>
<dbReference type="EMBL" id="QNRT01000009">
    <property type="protein sequence ID" value="RBP47174.1"/>
    <property type="molecule type" value="Genomic_DNA"/>
</dbReference>
<feature type="domain" description="NAD-dependent epimerase/dehydratase" evidence="3">
    <location>
        <begin position="3"/>
        <end position="196"/>
    </location>
</feature>
<proteinExistence type="predicted"/>
<keyword evidence="2" id="KW-0119">Carbohydrate metabolism</keyword>
<dbReference type="AlphaFoldDB" id="A0A395JHA7"/>
<organism evidence="4 5">
    <name type="scientific">Arenicella xantha</name>
    <dbReference type="NCBI Taxonomy" id="644221"/>
    <lineage>
        <taxon>Bacteria</taxon>
        <taxon>Pseudomonadati</taxon>
        <taxon>Pseudomonadota</taxon>
        <taxon>Gammaproteobacteria</taxon>
        <taxon>Arenicellales</taxon>
        <taxon>Arenicellaceae</taxon>
        <taxon>Arenicella</taxon>
    </lineage>
</organism>
<evidence type="ECO:0000259" key="3">
    <source>
        <dbReference type="Pfam" id="PF01370"/>
    </source>
</evidence>
<evidence type="ECO:0000313" key="5">
    <source>
        <dbReference type="Proteomes" id="UP000253083"/>
    </source>
</evidence>
<dbReference type="Pfam" id="PF01370">
    <property type="entry name" value="Epimerase"/>
    <property type="match status" value="1"/>
</dbReference>
<dbReference type="PANTHER" id="PTHR43103:SF3">
    <property type="entry name" value="ADP-L-GLYCERO-D-MANNO-HEPTOSE-6-EPIMERASE"/>
    <property type="match status" value="1"/>
</dbReference>
<gene>
    <name evidence="4" type="ORF">DFR28_10946</name>
</gene>
<dbReference type="Proteomes" id="UP000253083">
    <property type="component" value="Unassembled WGS sequence"/>
</dbReference>
<evidence type="ECO:0000313" key="4">
    <source>
        <dbReference type="EMBL" id="RBP47174.1"/>
    </source>
</evidence>
<name>A0A395JHA7_9GAMM</name>